<dbReference type="EMBL" id="JABDJR010000656">
    <property type="protein sequence ID" value="NNF08339.1"/>
    <property type="molecule type" value="Genomic_DNA"/>
</dbReference>
<keyword evidence="6" id="KW-0413">Isomerase</keyword>
<dbReference type="InterPro" id="IPR016055">
    <property type="entry name" value="A-D-PHexomutase_a/b/a-I/II/III"/>
</dbReference>
<dbReference type="InterPro" id="IPR005845">
    <property type="entry name" value="A-D-PHexomutase_a/b/a-II"/>
</dbReference>
<evidence type="ECO:0000256" key="7">
    <source>
        <dbReference type="RuleBase" id="RU004326"/>
    </source>
</evidence>
<keyword evidence="3" id="KW-0597">Phosphoprotein</keyword>
<proteinExistence type="inferred from homology"/>
<evidence type="ECO:0000259" key="9">
    <source>
        <dbReference type="Pfam" id="PF02879"/>
    </source>
</evidence>
<name>A0A7Y2EAN9_UNCEI</name>
<dbReference type="AlphaFoldDB" id="A0A7Y2EAN9"/>
<evidence type="ECO:0000313" key="12">
    <source>
        <dbReference type="Proteomes" id="UP000547674"/>
    </source>
</evidence>
<gene>
    <name evidence="11" type="ORF">HKN21_16380</name>
</gene>
<feature type="domain" description="Alpha-D-phosphohexomutase alpha/beta/alpha" evidence="8">
    <location>
        <begin position="4"/>
        <end position="135"/>
    </location>
</feature>
<accession>A0A7Y2EAN9</accession>
<evidence type="ECO:0000256" key="6">
    <source>
        <dbReference type="ARBA" id="ARBA00023235"/>
    </source>
</evidence>
<sequence length="351" mass="37805">MNPNIFRQYDVRGVVDEDLTTQVVEDLGRAYGSAIKNNGGSKVGVGMDVRETSPPLRDALVRGILSTGIDVVRLGMVATPTVYYSVYALELDGAVQVTGSHNPIEYNGFKMMVGKGSLYGDAIQDLRRAIETQTFASGEGTVEDVDLDERYLNAIVDGIQVDRPLRLVLDAGNGCASLPAPKLFKALGCEVEELFCVPDGTFPNHIPDPTLPETLDRLRERVLATGADLGMAYDGDADRLGALDNTGRVVWGDQLLALFARSVLKEKPGAEILFEVKCSRALKDDIEAHGGVGIMTKTGHSLIKKAMKETGSPLAGEMSGHMFFADRWFGFDDAIYASARLAELIASSGKS</sequence>
<dbReference type="Pfam" id="PF02880">
    <property type="entry name" value="PGM_PMM_III"/>
    <property type="match status" value="1"/>
</dbReference>
<protein>
    <submittedName>
        <fullName evidence="11">Phosphomannomutase/phosphoglucomutase</fullName>
    </submittedName>
</protein>
<evidence type="ECO:0000259" key="10">
    <source>
        <dbReference type="Pfam" id="PF02880"/>
    </source>
</evidence>
<dbReference type="PRINTS" id="PR00509">
    <property type="entry name" value="PGMPMM"/>
</dbReference>
<evidence type="ECO:0000256" key="4">
    <source>
        <dbReference type="ARBA" id="ARBA00022723"/>
    </source>
</evidence>
<dbReference type="PROSITE" id="PS00710">
    <property type="entry name" value="PGM_PMM"/>
    <property type="match status" value="1"/>
</dbReference>
<dbReference type="InterPro" id="IPR005841">
    <property type="entry name" value="Alpha-D-phosphohexomutase_SF"/>
</dbReference>
<comment type="caution">
    <text evidence="11">The sequence shown here is derived from an EMBL/GenBank/DDBJ whole genome shotgun (WGS) entry which is preliminary data.</text>
</comment>
<organism evidence="11 12">
    <name type="scientific">Eiseniibacteriota bacterium</name>
    <dbReference type="NCBI Taxonomy" id="2212470"/>
    <lineage>
        <taxon>Bacteria</taxon>
        <taxon>Candidatus Eiseniibacteriota</taxon>
    </lineage>
</organism>
<feature type="non-terminal residue" evidence="11">
    <location>
        <position position="351"/>
    </location>
</feature>
<dbReference type="PANTHER" id="PTHR43771:SF2">
    <property type="entry name" value="PHOSPHOMANNOMUTASE_PHOSPHOGLUCOMUTASE"/>
    <property type="match status" value="1"/>
</dbReference>
<evidence type="ECO:0000256" key="5">
    <source>
        <dbReference type="ARBA" id="ARBA00022842"/>
    </source>
</evidence>
<evidence type="ECO:0000256" key="1">
    <source>
        <dbReference type="ARBA" id="ARBA00001946"/>
    </source>
</evidence>
<dbReference type="PANTHER" id="PTHR43771">
    <property type="entry name" value="PHOSPHOMANNOMUTASE"/>
    <property type="match status" value="1"/>
</dbReference>
<evidence type="ECO:0000259" key="8">
    <source>
        <dbReference type="Pfam" id="PF02878"/>
    </source>
</evidence>
<dbReference type="GO" id="GO:0000287">
    <property type="term" value="F:magnesium ion binding"/>
    <property type="evidence" value="ECO:0007669"/>
    <property type="project" value="InterPro"/>
</dbReference>
<comment type="similarity">
    <text evidence="2 7">Belongs to the phosphohexose mutase family.</text>
</comment>
<dbReference type="Pfam" id="PF02878">
    <property type="entry name" value="PGM_PMM_I"/>
    <property type="match status" value="1"/>
</dbReference>
<dbReference type="Gene3D" id="3.40.120.10">
    <property type="entry name" value="Alpha-D-Glucose-1,6-Bisphosphate, subunit A, domain 3"/>
    <property type="match status" value="3"/>
</dbReference>
<keyword evidence="4 7" id="KW-0479">Metal-binding</keyword>
<dbReference type="InterPro" id="IPR016066">
    <property type="entry name" value="A-D-PHexomutase_CS"/>
</dbReference>
<comment type="cofactor">
    <cofactor evidence="1">
        <name>Mg(2+)</name>
        <dbReference type="ChEBI" id="CHEBI:18420"/>
    </cofactor>
</comment>
<dbReference type="InterPro" id="IPR005846">
    <property type="entry name" value="A-D-PHexomutase_a/b/a-III"/>
</dbReference>
<evidence type="ECO:0000256" key="2">
    <source>
        <dbReference type="ARBA" id="ARBA00010231"/>
    </source>
</evidence>
<dbReference type="Pfam" id="PF02879">
    <property type="entry name" value="PGM_PMM_II"/>
    <property type="match status" value="1"/>
</dbReference>
<dbReference type="Proteomes" id="UP000547674">
    <property type="component" value="Unassembled WGS sequence"/>
</dbReference>
<keyword evidence="5 7" id="KW-0460">Magnesium</keyword>
<feature type="domain" description="Alpha-D-phosphohexomutase alpha/beta/alpha" evidence="9">
    <location>
        <begin position="150"/>
        <end position="247"/>
    </location>
</feature>
<feature type="domain" description="Alpha-D-phosphohexomutase alpha/beta/alpha" evidence="10">
    <location>
        <begin position="251"/>
        <end position="351"/>
    </location>
</feature>
<dbReference type="GO" id="GO:0005975">
    <property type="term" value="P:carbohydrate metabolic process"/>
    <property type="evidence" value="ECO:0007669"/>
    <property type="project" value="InterPro"/>
</dbReference>
<reference evidence="11 12" key="1">
    <citation type="submission" date="2020-03" db="EMBL/GenBank/DDBJ databases">
        <title>Metabolic flexibility allows generalist bacteria to become dominant in a frequently disturbed ecosystem.</title>
        <authorList>
            <person name="Chen Y.-J."/>
            <person name="Leung P.M."/>
            <person name="Bay S.K."/>
            <person name="Hugenholtz P."/>
            <person name="Kessler A.J."/>
            <person name="Shelley G."/>
            <person name="Waite D.W."/>
            <person name="Cook P.L."/>
            <person name="Greening C."/>
        </authorList>
    </citation>
    <scope>NUCLEOTIDE SEQUENCE [LARGE SCALE GENOMIC DNA]</scope>
    <source>
        <strain evidence="11">SS_bin_28</strain>
    </source>
</reference>
<dbReference type="InterPro" id="IPR005844">
    <property type="entry name" value="A-D-PHexomutase_a/b/a-I"/>
</dbReference>
<dbReference type="GO" id="GO:0016868">
    <property type="term" value="F:intramolecular phosphotransferase activity"/>
    <property type="evidence" value="ECO:0007669"/>
    <property type="project" value="InterPro"/>
</dbReference>
<dbReference type="SUPFAM" id="SSF53738">
    <property type="entry name" value="Phosphoglucomutase, first 3 domains"/>
    <property type="match status" value="3"/>
</dbReference>
<dbReference type="CDD" id="cd03089">
    <property type="entry name" value="PMM_PGM"/>
    <property type="match status" value="1"/>
</dbReference>
<evidence type="ECO:0000256" key="3">
    <source>
        <dbReference type="ARBA" id="ARBA00022553"/>
    </source>
</evidence>
<evidence type="ECO:0000313" key="11">
    <source>
        <dbReference type="EMBL" id="NNF08339.1"/>
    </source>
</evidence>